<dbReference type="EMBL" id="KN818591">
    <property type="protein sequence ID" value="KIL54966.1"/>
    <property type="molecule type" value="Genomic_DNA"/>
</dbReference>
<dbReference type="HOGENOM" id="CLU_1660268_0_0_1"/>
<keyword evidence="2" id="KW-1185">Reference proteome</keyword>
<gene>
    <name evidence="1" type="ORF">M378DRAFT_18380</name>
</gene>
<protein>
    <submittedName>
        <fullName evidence="1">Uncharacterized protein</fullName>
    </submittedName>
</protein>
<dbReference type="AlphaFoldDB" id="A0A0C2WEG8"/>
<evidence type="ECO:0000313" key="2">
    <source>
        <dbReference type="Proteomes" id="UP000054549"/>
    </source>
</evidence>
<accession>A0A0C2WEG8</accession>
<name>A0A0C2WEG8_AMAMK</name>
<dbReference type="Proteomes" id="UP000054549">
    <property type="component" value="Unassembled WGS sequence"/>
</dbReference>
<sequence length="159" mass="16461">MSLVRAFVFRSSPPNASMKAVLNAAQVGHVPPSLVYSSNLTRFQKSAFPDILIRQKKTWVRSSGIPGRTPGCVKYVSHSVIQERALVFSPVKASGAGKVNLGVLFAAAAIVSGSSGGFPGGVGVLCGNGVSLLGSGDCCLDGACDFLGDSVFLDLCLWI</sequence>
<reference evidence="1 2" key="1">
    <citation type="submission" date="2014-04" db="EMBL/GenBank/DDBJ databases">
        <title>Evolutionary Origins and Diversification of the Mycorrhizal Mutualists.</title>
        <authorList>
            <consortium name="DOE Joint Genome Institute"/>
            <consortium name="Mycorrhizal Genomics Consortium"/>
            <person name="Kohler A."/>
            <person name="Kuo A."/>
            <person name="Nagy L.G."/>
            <person name="Floudas D."/>
            <person name="Copeland A."/>
            <person name="Barry K.W."/>
            <person name="Cichocki N."/>
            <person name="Veneault-Fourrey C."/>
            <person name="LaButti K."/>
            <person name="Lindquist E.A."/>
            <person name="Lipzen A."/>
            <person name="Lundell T."/>
            <person name="Morin E."/>
            <person name="Murat C."/>
            <person name="Riley R."/>
            <person name="Ohm R."/>
            <person name="Sun H."/>
            <person name="Tunlid A."/>
            <person name="Henrissat B."/>
            <person name="Grigoriev I.V."/>
            <person name="Hibbett D.S."/>
            <person name="Martin F."/>
        </authorList>
    </citation>
    <scope>NUCLEOTIDE SEQUENCE [LARGE SCALE GENOMIC DNA]</scope>
    <source>
        <strain evidence="1 2">Koide BX008</strain>
    </source>
</reference>
<proteinExistence type="predicted"/>
<organism evidence="1 2">
    <name type="scientific">Amanita muscaria (strain Koide BX008)</name>
    <dbReference type="NCBI Taxonomy" id="946122"/>
    <lineage>
        <taxon>Eukaryota</taxon>
        <taxon>Fungi</taxon>
        <taxon>Dikarya</taxon>
        <taxon>Basidiomycota</taxon>
        <taxon>Agaricomycotina</taxon>
        <taxon>Agaricomycetes</taxon>
        <taxon>Agaricomycetidae</taxon>
        <taxon>Agaricales</taxon>
        <taxon>Pluteineae</taxon>
        <taxon>Amanitaceae</taxon>
        <taxon>Amanita</taxon>
    </lineage>
</organism>
<dbReference type="InParanoid" id="A0A0C2WEG8"/>
<evidence type="ECO:0000313" key="1">
    <source>
        <dbReference type="EMBL" id="KIL54966.1"/>
    </source>
</evidence>